<sequence length="55" mass="6620">KKDILEVDQYQFLKWKARVLPENTQELIEMIKVIRENGNYDNSKMNRNVPMVVHC</sequence>
<dbReference type="EMBL" id="JAMKFB020000022">
    <property type="protein sequence ID" value="KAL0160151.1"/>
    <property type="molecule type" value="Genomic_DNA"/>
</dbReference>
<evidence type="ECO:0000313" key="4">
    <source>
        <dbReference type="Proteomes" id="UP001529510"/>
    </source>
</evidence>
<evidence type="ECO:0000259" key="1">
    <source>
        <dbReference type="Pfam" id="PF00102"/>
    </source>
</evidence>
<dbReference type="AlphaFoldDB" id="A0ABD0NDS2"/>
<comment type="caution">
    <text evidence="3">The sequence shown here is derived from an EMBL/GenBank/DDBJ whole genome shotgun (WGS) entry which is preliminary data.</text>
</comment>
<evidence type="ECO:0000313" key="3">
    <source>
        <dbReference type="EMBL" id="KAL0160154.1"/>
    </source>
</evidence>
<dbReference type="Proteomes" id="UP001529510">
    <property type="component" value="Unassembled WGS sequence"/>
</dbReference>
<feature type="non-terminal residue" evidence="3">
    <location>
        <position position="1"/>
    </location>
</feature>
<gene>
    <name evidence="2" type="ORF">M9458_043876</name>
    <name evidence="3" type="ORF">M9458_043879</name>
</gene>
<accession>A0ABD0NDS2</accession>
<dbReference type="Pfam" id="PF00102">
    <property type="entry name" value="Y_phosphatase"/>
    <property type="match status" value="1"/>
</dbReference>
<name>A0ABD0NDS2_CIRMR</name>
<evidence type="ECO:0000313" key="2">
    <source>
        <dbReference type="EMBL" id="KAL0160151.1"/>
    </source>
</evidence>
<feature type="domain" description="Tyrosine-protein phosphatase" evidence="1">
    <location>
        <begin position="5"/>
        <end position="55"/>
    </location>
</feature>
<proteinExistence type="predicted"/>
<feature type="non-terminal residue" evidence="3">
    <location>
        <position position="55"/>
    </location>
</feature>
<dbReference type="Gene3D" id="3.90.190.10">
    <property type="entry name" value="Protein tyrosine phosphatase superfamily"/>
    <property type="match status" value="1"/>
</dbReference>
<dbReference type="InterPro" id="IPR029021">
    <property type="entry name" value="Prot-tyrosine_phosphatase-like"/>
</dbReference>
<reference evidence="3 4" key="1">
    <citation type="submission" date="2024-05" db="EMBL/GenBank/DDBJ databases">
        <title>Genome sequencing and assembly of Indian major carp, Cirrhinus mrigala (Hamilton, 1822).</title>
        <authorList>
            <person name="Mohindra V."/>
            <person name="Chowdhury L.M."/>
            <person name="Lal K."/>
            <person name="Jena J.K."/>
        </authorList>
    </citation>
    <scope>NUCLEOTIDE SEQUENCE [LARGE SCALE GENOMIC DNA]</scope>
    <source>
        <strain evidence="3">CM1030</strain>
        <tissue evidence="3">Blood</tissue>
    </source>
</reference>
<protein>
    <recommendedName>
        <fullName evidence="1">Tyrosine-protein phosphatase domain-containing protein</fullName>
    </recommendedName>
</protein>
<dbReference type="SUPFAM" id="SSF52799">
    <property type="entry name" value="(Phosphotyrosine protein) phosphatases II"/>
    <property type="match status" value="1"/>
</dbReference>
<organism evidence="3 4">
    <name type="scientific">Cirrhinus mrigala</name>
    <name type="common">Mrigala</name>
    <dbReference type="NCBI Taxonomy" id="683832"/>
    <lineage>
        <taxon>Eukaryota</taxon>
        <taxon>Metazoa</taxon>
        <taxon>Chordata</taxon>
        <taxon>Craniata</taxon>
        <taxon>Vertebrata</taxon>
        <taxon>Euteleostomi</taxon>
        <taxon>Actinopterygii</taxon>
        <taxon>Neopterygii</taxon>
        <taxon>Teleostei</taxon>
        <taxon>Ostariophysi</taxon>
        <taxon>Cypriniformes</taxon>
        <taxon>Cyprinidae</taxon>
        <taxon>Labeoninae</taxon>
        <taxon>Labeonini</taxon>
        <taxon>Cirrhinus</taxon>
    </lineage>
</organism>
<keyword evidence="4" id="KW-1185">Reference proteome</keyword>
<dbReference type="EMBL" id="JAMKFB020000022">
    <property type="protein sequence ID" value="KAL0160154.1"/>
    <property type="molecule type" value="Genomic_DNA"/>
</dbReference>
<dbReference type="InterPro" id="IPR000242">
    <property type="entry name" value="PTP_cat"/>
</dbReference>